<dbReference type="InterPro" id="IPR051829">
    <property type="entry name" value="Multiheme_Cytochr_ET"/>
</dbReference>
<feature type="domain" description="Cytochrome c-552/4" evidence="2">
    <location>
        <begin position="100"/>
        <end position="156"/>
    </location>
</feature>
<dbReference type="PANTHER" id="PTHR35038:SF8">
    <property type="entry name" value="C-TYPE POLYHEME CYTOCHROME OMCC"/>
    <property type="match status" value="1"/>
</dbReference>
<organism evidence="3 4">
    <name type="scientific">Leptospira barantonii</name>
    <dbReference type="NCBI Taxonomy" id="2023184"/>
    <lineage>
        <taxon>Bacteria</taxon>
        <taxon>Pseudomonadati</taxon>
        <taxon>Spirochaetota</taxon>
        <taxon>Spirochaetia</taxon>
        <taxon>Leptospirales</taxon>
        <taxon>Leptospiraceae</taxon>
        <taxon>Leptospira</taxon>
    </lineage>
</organism>
<dbReference type="Proteomes" id="UP000298429">
    <property type="component" value="Unassembled WGS sequence"/>
</dbReference>
<keyword evidence="1" id="KW-0732">Signal</keyword>
<accession>A0A5F2B051</accession>
<evidence type="ECO:0000313" key="4">
    <source>
        <dbReference type="Proteomes" id="UP000298429"/>
    </source>
</evidence>
<dbReference type="Gene3D" id="1.10.1130.10">
    <property type="entry name" value="Flavocytochrome C3, Chain A"/>
    <property type="match status" value="1"/>
</dbReference>
<dbReference type="InterPro" id="IPR023155">
    <property type="entry name" value="Cyt_c-552/4"/>
</dbReference>
<dbReference type="AlphaFoldDB" id="A0A5F2B051"/>
<evidence type="ECO:0000259" key="2">
    <source>
        <dbReference type="Pfam" id="PF13435"/>
    </source>
</evidence>
<gene>
    <name evidence="3" type="ORF">EHQ76_14490</name>
</gene>
<dbReference type="InterPro" id="IPR036280">
    <property type="entry name" value="Multihaem_cyt_sf"/>
</dbReference>
<dbReference type="SUPFAM" id="SSF48695">
    <property type="entry name" value="Multiheme cytochromes"/>
    <property type="match status" value="1"/>
</dbReference>
<evidence type="ECO:0000313" key="3">
    <source>
        <dbReference type="EMBL" id="TGL97495.1"/>
    </source>
</evidence>
<dbReference type="OrthoDB" id="9814800at2"/>
<sequence length="487" mass="55029">MTPKITRVPCGNGPPETKRIFLLSASKGDSGVLYFLNILRFDRRITILVSVFTTVVCVFVCGKTSDNISVEDRFPGRAWAKPVNVGDSLSGIGGLTAKDCGQCHEEHYKEWKTSTHANAFSDLQFQSELTKPNSPQWLCLNCHIPLSGQRKEIATHLKEGDVFKPVLVSNPKFNANWEKEGVSCGTCHLKSDSNGNTVLVGPTGASAPHPVTKDKEALHSRCNDCHNQDYKLNSSLVCYFKTGDEFKESIHKDKEDCVSCHMPSLNRKIVPNSFPNGPRDSHRHTFIGGGVPKKFELFEPQWDGGYKPGLEIGEPTWSEKDFTTRSVRVQLELENKFAGHSVPTGDPERHVLVEAILFNESGREVSRETIRIGQTWEWYPEAKLVADNRIRSGERRKIDLSLSWKETENVRFGFIRMKHVRLTKENAEHMRKNSKLASKEIGAKLERIESFYPFANLFYESKTDLNRKKTVVSSRETLFKISKQGKL</sequence>
<dbReference type="CDD" id="cd08168">
    <property type="entry name" value="Cytochrom_C3"/>
    <property type="match status" value="1"/>
</dbReference>
<evidence type="ECO:0000256" key="1">
    <source>
        <dbReference type="ARBA" id="ARBA00022729"/>
    </source>
</evidence>
<dbReference type="Pfam" id="PF13435">
    <property type="entry name" value="Cytochrome_C554"/>
    <property type="match status" value="1"/>
</dbReference>
<comment type="caution">
    <text evidence="3">The sequence shown here is derived from an EMBL/GenBank/DDBJ whole genome shotgun (WGS) entry which is preliminary data.</text>
</comment>
<reference evidence="3 4" key="1">
    <citation type="journal article" date="2019" name="PLoS Negl. Trop. Dis.">
        <title>Revisiting the worldwide diversity of Leptospira species in the environment.</title>
        <authorList>
            <person name="Vincent A.T."/>
            <person name="Schiettekatte O."/>
            <person name="Bourhy P."/>
            <person name="Veyrier F.J."/>
            <person name="Picardeau M."/>
        </authorList>
    </citation>
    <scope>NUCLEOTIDE SEQUENCE [LARGE SCALE GENOMIC DNA]</scope>
    <source>
        <strain evidence="3 4">201702444</strain>
    </source>
</reference>
<dbReference type="PANTHER" id="PTHR35038">
    <property type="entry name" value="DISSIMILATORY SULFITE REDUCTASE SIRA"/>
    <property type="match status" value="1"/>
</dbReference>
<dbReference type="EMBL" id="RQGN01000081">
    <property type="protein sequence ID" value="TGL97495.1"/>
    <property type="molecule type" value="Genomic_DNA"/>
</dbReference>
<proteinExistence type="predicted"/>
<protein>
    <submittedName>
        <fullName evidence="3">Cytochrome C554 and C-prime</fullName>
    </submittedName>
</protein>
<name>A0A5F2B051_9LEPT</name>